<organism evidence="3 4">
    <name type="scientific">Trinickia symbiotica</name>
    <dbReference type="NCBI Taxonomy" id="863227"/>
    <lineage>
        <taxon>Bacteria</taxon>
        <taxon>Pseudomonadati</taxon>
        <taxon>Pseudomonadota</taxon>
        <taxon>Betaproteobacteria</taxon>
        <taxon>Burkholderiales</taxon>
        <taxon>Burkholderiaceae</taxon>
        <taxon>Trinickia</taxon>
    </lineage>
</organism>
<gene>
    <name evidence="3" type="ORF">C0Z20_15775</name>
</gene>
<dbReference type="InterPro" id="IPR036318">
    <property type="entry name" value="FAD-bd_PCMH-like_sf"/>
</dbReference>
<dbReference type="GO" id="GO:0016491">
    <property type="term" value="F:oxidoreductase activity"/>
    <property type="evidence" value="ECO:0007669"/>
    <property type="project" value="InterPro"/>
</dbReference>
<dbReference type="InterPro" id="IPR016167">
    <property type="entry name" value="FAD-bd_PCMH_sub1"/>
</dbReference>
<dbReference type="SUPFAM" id="SSF56176">
    <property type="entry name" value="FAD-binding/transporter-associated domain-like"/>
    <property type="match status" value="1"/>
</dbReference>
<dbReference type="STRING" id="863227.GCA_000373005_05389"/>
<keyword evidence="4" id="KW-1185">Reference proteome</keyword>
<feature type="domain" description="FAD-binding PCMH-type" evidence="2">
    <location>
        <begin position="1"/>
        <end position="224"/>
    </location>
</feature>
<dbReference type="Gene3D" id="3.30.465.10">
    <property type="match status" value="2"/>
</dbReference>
<dbReference type="InterPro" id="IPR036683">
    <property type="entry name" value="CO_DH_flav_C_dom_sf"/>
</dbReference>
<dbReference type="Pfam" id="PF03450">
    <property type="entry name" value="CO_deh_flav_C"/>
    <property type="match status" value="1"/>
</dbReference>
<proteinExistence type="predicted"/>
<dbReference type="InterPro" id="IPR005107">
    <property type="entry name" value="CO_DH_flav_C"/>
</dbReference>
<dbReference type="SMART" id="SM01092">
    <property type="entry name" value="CO_deh_flav_C"/>
    <property type="match status" value="1"/>
</dbReference>
<evidence type="ECO:0000313" key="3">
    <source>
        <dbReference type="EMBL" id="PMS35794.1"/>
    </source>
</evidence>
<dbReference type="Proteomes" id="UP000235777">
    <property type="component" value="Unassembled WGS sequence"/>
</dbReference>
<evidence type="ECO:0000313" key="4">
    <source>
        <dbReference type="Proteomes" id="UP000235777"/>
    </source>
</evidence>
<dbReference type="PANTHER" id="PTHR42659">
    <property type="entry name" value="XANTHINE DEHYDROGENASE SUBUNIT C-RELATED"/>
    <property type="match status" value="1"/>
</dbReference>
<dbReference type="PROSITE" id="PS51387">
    <property type="entry name" value="FAD_PCMH"/>
    <property type="match status" value="1"/>
</dbReference>
<dbReference type="SUPFAM" id="SSF55447">
    <property type="entry name" value="CO dehydrogenase flavoprotein C-terminal domain-like"/>
    <property type="match status" value="1"/>
</dbReference>
<keyword evidence="1" id="KW-0274">FAD</keyword>
<dbReference type="Gene3D" id="3.30.43.10">
    <property type="entry name" value="Uridine Diphospho-n-acetylenolpyruvylglucosamine Reductase, domain 2"/>
    <property type="match status" value="1"/>
</dbReference>
<dbReference type="InterPro" id="IPR051312">
    <property type="entry name" value="Diverse_Substr_Oxidored"/>
</dbReference>
<reference evidence="3 4" key="1">
    <citation type="submission" date="2018-01" db="EMBL/GenBank/DDBJ databases">
        <title>Whole genome analyses suggest that Burkholderia sensu lato contains two further novel genera in the rhizoxinica-symbiotica group Mycetohabitans gen. nov., and Trinickia gen. nov.: implications for the evolution of diazotrophy and nodulation in the Burkholderiaceae.</title>
        <authorList>
            <person name="Estrada-de los Santos P."/>
            <person name="Palmer M."/>
            <person name="Chavez-Ramirez B."/>
            <person name="Beukes C."/>
            <person name="Steenkamp E.T."/>
            <person name="Hirsch A.M."/>
            <person name="Manyaka P."/>
            <person name="Maluk M."/>
            <person name="Lafos M."/>
            <person name="Crook M."/>
            <person name="Gross E."/>
            <person name="Simon M.F."/>
            <person name="Bueno dos Reis Junior F."/>
            <person name="Poole P.S."/>
            <person name="Venter S.N."/>
            <person name="James E.K."/>
        </authorList>
    </citation>
    <scope>NUCLEOTIDE SEQUENCE [LARGE SCALE GENOMIC DNA]</scope>
    <source>
        <strain evidence="3 4">JPY 581</strain>
    </source>
</reference>
<dbReference type="EMBL" id="PNYC01000009">
    <property type="protein sequence ID" value="PMS35794.1"/>
    <property type="molecule type" value="Genomic_DNA"/>
</dbReference>
<dbReference type="RefSeq" id="WP_018444002.1">
    <property type="nucleotide sequence ID" value="NZ_KB890218.1"/>
</dbReference>
<dbReference type="Gene3D" id="3.30.390.50">
    <property type="entry name" value="CO dehydrogenase flavoprotein, C-terminal domain"/>
    <property type="match status" value="1"/>
</dbReference>
<dbReference type="Pfam" id="PF00941">
    <property type="entry name" value="FAD_binding_5"/>
    <property type="match status" value="1"/>
</dbReference>
<dbReference type="OrthoDB" id="9814706at2"/>
<protein>
    <submittedName>
        <fullName evidence="3">Xanthine dehydrogenase family protein subunit M</fullName>
    </submittedName>
</protein>
<sequence>MEAISYERASDVAGAIRAAREPGAMFIGGGTNLLDLMKGGAARPVKLVDITHLGSGLDAIERLPDGGLRIGALVRNSDAADHALVRQHYPLLSQAFVSGASAQLRNMATVGGNLLQRTRCPYFYDTAFAECNKRMPGSGCGAIDGYQRTQAILGASSQCIAVNPSDMSVALAALDATVRVTGADGERAIPFADFHRLPGDHPERDTTLRPGELITFVDLPPPAFPEHAYYLKVRDRASYAFALVSVAAALQLQGGNVSDVRIALGGVAHKPWRASVAERMLSGGPLNDERLREAAAAELRDAKPLAGNRFKVALAERAIVRAVNVAAGRSSPGITGVVA</sequence>
<dbReference type="AlphaFoldDB" id="A0A2N7X2F1"/>
<dbReference type="InterPro" id="IPR016166">
    <property type="entry name" value="FAD-bd_PCMH"/>
</dbReference>
<comment type="caution">
    <text evidence="3">The sequence shown here is derived from an EMBL/GenBank/DDBJ whole genome shotgun (WGS) entry which is preliminary data.</text>
</comment>
<keyword evidence="1" id="KW-0285">Flavoprotein</keyword>
<evidence type="ECO:0000256" key="1">
    <source>
        <dbReference type="ARBA" id="ARBA00022827"/>
    </source>
</evidence>
<dbReference type="InterPro" id="IPR002346">
    <property type="entry name" value="Mopterin_DH_FAD-bd"/>
</dbReference>
<dbReference type="GO" id="GO:0071949">
    <property type="term" value="F:FAD binding"/>
    <property type="evidence" value="ECO:0007669"/>
    <property type="project" value="InterPro"/>
</dbReference>
<evidence type="ECO:0000259" key="2">
    <source>
        <dbReference type="PROSITE" id="PS51387"/>
    </source>
</evidence>
<accession>A0A2N7X2F1</accession>
<name>A0A2N7X2F1_9BURK</name>
<dbReference type="PANTHER" id="PTHR42659:SF1">
    <property type="entry name" value="OXIDOREDUCTASE"/>
    <property type="match status" value="1"/>
</dbReference>
<dbReference type="InterPro" id="IPR016169">
    <property type="entry name" value="FAD-bd_PCMH_sub2"/>
</dbReference>